<proteinExistence type="predicted"/>
<evidence type="ECO:0000259" key="2">
    <source>
        <dbReference type="PROSITE" id="PS50943"/>
    </source>
</evidence>
<evidence type="ECO:0000313" key="3">
    <source>
        <dbReference type="EMBL" id="MTI27980.1"/>
    </source>
</evidence>
<keyword evidence="4" id="KW-1185">Reference proteome</keyword>
<dbReference type="CDD" id="cd00093">
    <property type="entry name" value="HTH_XRE"/>
    <property type="match status" value="1"/>
</dbReference>
<evidence type="ECO:0000313" key="4">
    <source>
        <dbReference type="Proteomes" id="UP000798808"/>
    </source>
</evidence>
<dbReference type="RefSeq" id="WP_155175045.1">
    <property type="nucleotide sequence ID" value="NZ_BAAAFL010000068.1"/>
</dbReference>
<dbReference type="EMBL" id="SMLW01000649">
    <property type="protein sequence ID" value="MTI27980.1"/>
    <property type="molecule type" value="Genomic_DNA"/>
</dbReference>
<reference evidence="3 4" key="1">
    <citation type="submission" date="2019-02" db="EMBL/GenBank/DDBJ databases">
        <authorList>
            <person name="Goldberg S.R."/>
            <person name="Haltli B.A."/>
            <person name="Correa H."/>
            <person name="Russell K.G."/>
        </authorList>
    </citation>
    <scope>NUCLEOTIDE SEQUENCE [LARGE SCALE GENOMIC DNA]</scope>
    <source>
        <strain evidence="3 4">JCM 16186</strain>
    </source>
</reference>
<dbReference type="SUPFAM" id="SSF47413">
    <property type="entry name" value="lambda repressor-like DNA-binding domains"/>
    <property type="match status" value="1"/>
</dbReference>
<dbReference type="InterPro" id="IPR010982">
    <property type="entry name" value="Lambda_DNA-bd_dom_sf"/>
</dbReference>
<protein>
    <submittedName>
        <fullName evidence="3">XRE family transcriptional regulator</fullName>
    </submittedName>
</protein>
<dbReference type="Gene3D" id="1.10.260.40">
    <property type="entry name" value="lambda repressor-like DNA-binding domains"/>
    <property type="match status" value="1"/>
</dbReference>
<feature type="coiled-coil region" evidence="1">
    <location>
        <begin position="12"/>
        <end position="39"/>
    </location>
</feature>
<sequence length="65" mass="7561">MKEKLNRLKVIMAEKEVSVAELARKVNKHEQTIIAYRNNVKQPPLKMIYQLAEALEIDPCELLVK</sequence>
<gene>
    <name evidence="3" type="ORF">E1163_23685</name>
</gene>
<organism evidence="3 4">
    <name type="scientific">Fulvivirga kasyanovii</name>
    <dbReference type="NCBI Taxonomy" id="396812"/>
    <lineage>
        <taxon>Bacteria</taxon>
        <taxon>Pseudomonadati</taxon>
        <taxon>Bacteroidota</taxon>
        <taxon>Cytophagia</taxon>
        <taxon>Cytophagales</taxon>
        <taxon>Fulvivirgaceae</taxon>
        <taxon>Fulvivirga</taxon>
    </lineage>
</organism>
<evidence type="ECO:0000256" key="1">
    <source>
        <dbReference type="SAM" id="Coils"/>
    </source>
</evidence>
<name>A0ABW9RY93_9BACT</name>
<dbReference type="PROSITE" id="PS50943">
    <property type="entry name" value="HTH_CROC1"/>
    <property type="match status" value="1"/>
</dbReference>
<accession>A0ABW9RY93</accession>
<dbReference type="Proteomes" id="UP000798808">
    <property type="component" value="Unassembled WGS sequence"/>
</dbReference>
<dbReference type="InterPro" id="IPR001387">
    <property type="entry name" value="Cro/C1-type_HTH"/>
</dbReference>
<feature type="domain" description="HTH cro/C1-type" evidence="2">
    <location>
        <begin position="8"/>
        <end position="62"/>
    </location>
</feature>
<dbReference type="Pfam" id="PF13443">
    <property type="entry name" value="HTH_26"/>
    <property type="match status" value="1"/>
</dbReference>
<dbReference type="SMART" id="SM00530">
    <property type="entry name" value="HTH_XRE"/>
    <property type="match status" value="1"/>
</dbReference>
<comment type="caution">
    <text evidence="3">The sequence shown here is derived from an EMBL/GenBank/DDBJ whole genome shotgun (WGS) entry which is preliminary data.</text>
</comment>
<keyword evidence="1" id="KW-0175">Coiled coil</keyword>